<keyword evidence="9" id="KW-0540">Nuclease</keyword>
<evidence type="ECO:0000256" key="16">
    <source>
        <dbReference type="ARBA" id="ARBA00023242"/>
    </source>
</evidence>
<comment type="catalytic activity">
    <reaction evidence="1">
        <text>Exonucleolytic cleavage of poly(A) to 5'-AMP.</text>
        <dbReference type="EC" id="3.1.13.4"/>
    </reaction>
</comment>
<dbReference type="InterPro" id="IPR012337">
    <property type="entry name" value="RNaseH-like_sf"/>
</dbReference>
<comment type="cofactor">
    <cofactor evidence="2">
        <name>a divalent metal cation</name>
        <dbReference type="ChEBI" id="CHEBI:60240"/>
    </cofactor>
</comment>
<evidence type="ECO:0000256" key="3">
    <source>
        <dbReference type="ARBA" id="ARBA00004123"/>
    </source>
</evidence>
<comment type="subcellular location">
    <subcellularLocation>
        <location evidence="4">Cytoplasm</location>
    </subcellularLocation>
    <subcellularLocation>
        <location evidence="3">Nucleus</location>
    </subcellularLocation>
</comment>
<organism evidence="19 20">
    <name type="scientific">Oryza meyeriana var. granulata</name>
    <dbReference type="NCBI Taxonomy" id="110450"/>
    <lineage>
        <taxon>Eukaryota</taxon>
        <taxon>Viridiplantae</taxon>
        <taxon>Streptophyta</taxon>
        <taxon>Embryophyta</taxon>
        <taxon>Tracheophyta</taxon>
        <taxon>Spermatophyta</taxon>
        <taxon>Magnoliopsida</taxon>
        <taxon>Liliopsida</taxon>
        <taxon>Poales</taxon>
        <taxon>Poaceae</taxon>
        <taxon>BOP clade</taxon>
        <taxon>Oryzoideae</taxon>
        <taxon>Oryzeae</taxon>
        <taxon>Oryzinae</taxon>
        <taxon>Oryza</taxon>
        <taxon>Oryza meyeriana</taxon>
    </lineage>
</organism>
<keyword evidence="10" id="KW-0479">Metal-binding</keyword>
<protein>
    <recommendedName>
        <fullName evidence="7">poly(A)-specific ribonuclease</fullName>
        <ecNumber evidence="7">3.1.13.4</ecNumber>
    </recommendedName>
</protein>
<evidence type="ECO:0000256" key="8">
    <source>
        <dbReference type="ARBA" id="ARBA00022490"/>
    </source>
</evidence>
<evidence type="ECO:0000256" key="9">
    <source>
        <dbReference type="ARBA" id="ARBA00022722"/>
    </source>
</evidence>
<keyword evidence="8" id="KW-0963">Cytoplasm</keyword>
<evidence type="ECO:0000256" key="5">
    <source>
        <dbReference type="ARBA" id="ARBA00008372"/>
    </source>
</evidence>
<dbReference type="GO" id="GO:0046872">
    <property type="term" value="F:metal ion binding"/>
    <property type="evidence" value="ECO:0007669"/>
    <property type="project" value="UniProtKB-KW"/>
</dbReference>
<dbReference type="InterPro" id="IPR036397">
    <property type="entry name" value="RNaseH_sf"/>
</dbReference>
<feature type="region of interest" description="Disordered" evidence="18">
    <location>
        <begin position="394"/>
        <end position="416"/>
    </location>
</feature>
<accession>A0A6G1E4W3</accession>
<dbReference type="EC" id="3.1.13.4" evidence="7"/>
<dbReference type="OrthoDB" id="1164111at2759"/>
<dbReference type="FunFam" id="3.30.420.10:FF:000027">
    <property type="entry name" value="Putative CCR4-associated factor 1 7"/>
    <property type="match status" value="1"/>
</dbReference>
<evidence type="ECO:0000256" key="14">
    <source>
        <dbReference type="ARBA" id="ARBA00023015"/>
    </source>
</evidence>
<evidence type="ECO:0000313" key="19">
    <source>
        <dbReference type="EMBL" id="KAF0919819.1"/>
    </source>
</evidence>
<keyword evidence="13" id="KW-0694">RNA-binding</keyword>
<evidence type="ECO:0000256" key="15">
    <source>
        <dbReference type="ARBA" id="ARBA00023163"/>
    </source>
</evidence>
<dbReference type="GO" id="GO:0004535">
    <property type="term" value="F:poly(A)-specific ribonuclease activity"/>
    <property type="evidence" value="ECO:0007669"/>
    <property type="project" value="UniProtKB-EC"/>
</dbReference>
<evidence type="ECO:0000256" key="4">
    <source>
        <dbReference type="ARBA" id="ARBA00004496"/>
    </source>
</evidence>
<keyword evidence="14" id="KW-0805">Transcription regulation</keyword>
<evidence type="ECO:0000256" key="6">
    <source>
        <dbReference type="ARBA" id="ARBA00011757"/>
    </source>
</evidence>
<dbReference type="InterPro" id="IPR006941">
    <property type="entry name" value="RNase_CAF1"/>
</dbReference>
<dbReference type="SUPFAM" id="SSF53098">
    <property type="entry name" value="Ribonuclease H-like"/>
    <property type="match status" value="1"/>
</dbReference>
<dbReference type="PANTHER" id="PTHR10797">
    <property type="entry name" value="CCR4-NOT TRANSCRIPTION COMPLEX SUBUNIT"/>
    <property type="match status" value="1"/>
</dbReference>
<keyword evidence="15" id="KW-0804">Transcription</keyword>
<comment type="similarity">
    <text evidence="5">Belongs to the CAF1 family.</text>
</comment>
<dbReference type="InterPro" id="IPR039637">
    <property type="entry name" value="CNOT7/CNOT8/Pop2"/>
</dbReference>
<evidence type="ECO:0000256" key="7">
    <source>
        <dbReference type="ARBA" id="ARBA00012161"/>
    </source>
</evidence>
<evidence type="ECO:0000256" key="12">
    <source>
        <dbReference type="ARBA" id="ARBA00022839"/>
    </source>
</evidence>
<dbReference type="Proteomes" id="UP000479710">
    <property type="component" value="Unassembled WGS sequence"/>
</dbReference>
<proteinExistence type="inferred from homology"/>
<reference evidence="19 20" key="1">
    <citation type="submission" date="2019-11" db="EMBL/GenBank/DDBJ databases">
        <title>Whole genome sequence of Oryza granulata.</title>
        <authorList>
            <person name="Li W."/>
        </authorList>
    </citation>
    <scope>NUCLEOTIDE SEQUENCE [LARGE SCALE GENOMIC DNA]</scope>
    <source>
        <strain evidence="20">cv. Menghai</strain>
        <tissue evidence="19">Leaf</tissue>
    </source>
</reference>
<dbReference type="GO" id="GO:0005634">
    <property type="term" value="C:nucleus"/>
    <property type="evidence" value="ECO:0007669"/>
    <property type="project" value="UniProtKB-SubCell"/>
</dbReference>
<dbReference type="Pfam" id="PF04857">
    <property type="entry name" value="CAF1"/>
    <property type="match status" value="1"/>
</dbReference>
<evidence type="ECO:0000256" key="1">
    <source>
        <dbReference type="ARBA" id="ARBA00001663"/>
    </source>
</evidence>
<dbReference type="EMBL" id="SPHZ02000005">
    <property type="protein sequence ID" value="KAF0919819.1"/>
    <property type="molecule type" value="Genomic_DNA"/>
</dbReference>
<keyword evidence="12" id="KW-0269">Exonuclease</keyword>
<comment type="function">
    <text evidence="17">Ubiquitous transcription factor required for a diverse set of processes. It is a component of the CCR4 complex involved in the control of gene expression.</text>
</comment>
<dbReference type="Gene3D" id="3.30.420.10">
    <property type="entry name" value="Ribonuclease H-like superfamily/Ribonuclease H"/>
    <property type="match status" value="1"/>
</dbReference>
<evidence type="ECO:0000256" key="18">
    <source>
        <dbReference type="SAM" id="MobiDB-lite"/>
    </source>
</evidence>
<evidence type="ECO:0000256" key="2">
    <source>
        <dbReference type="ARBA" id="ARBA00001968"/>
    </source>
</evidence>
<dbReference type="GO" id="GO:0005737">
    <property type="term" value="C:cytoplasm"/>
    <property type="evidence" value="ECO:0007669"/>
    <property type="project" value="UniProtKB-SubCell"/>
</dbReference>
<dbReference type="GO" id="GO:0009617">
    <property type="term" value="P:response to bacterium"/>
    <property type="evidence" value="ECO:0007669"/>
    <property type="project" value="UniProtKB-ARBA"/>
</dbReference>
<dbReference type="GO" id="GO:0006952">
    <property type="term" value="P:defense response"/>
    <property type="evidence" value="ECO:0007669"/>
    <property type="project" value="UniProtKB-ARBA"/>
</dbReference>
<evidence type="ECO:0000256" key="10">
    <source>
        <dbReference type="ARBA" id="ARBA00022723"/>
    </source>
</evidence>
<keyword evidence="20" id="KW-1185">Reference proteome</keyword>
<keyword evidence="16" id="KW-0539">Nucleus</keyword>
<dbReference type="GO" id="GO:0003723">
    <property type="term" value="F:RNA binding"/>
    <property type="evidence" value="ECO:0007669"/>
    <property type="project" value="UniProtKB-KW"/>
</dbReference>
<keyword evidence="11" id="KW-0378">Hydrolase</keyword>
<gene>
    <name evidence="19" type="ORF">E2562_031678</name>
</gene>
<evidence type="ECO:0000256" key="17">
    <source>
        <dbReference type="ARBA" id="ARBA00025148"/>
    </source>
</evidence>
<evidence type="ECO:0000256" key="13">
    <source>
        <dbReference type="ARBA" id="ARBA00022884"/>
    </source>
</evidence>
<evidence type="ECO:0000256" key="11">
    <source>
        <dbReference type="ARBA" id="ARBA00022801"/>
    </source>
</evidence>
<comment type="caution">
    <text evidence="19">The sequence shown here is derived from an EMBL/GenBank/DDBJ whole genome shotgun (WGS) entry which is preliminary data.</text>
</comment>
<dbReference type="AlphaFoldDB" id="A0A6G1E4W3"/>
<evidence type="ECO:0000313" key="20">
    <source>
        <dbReference type="Proteomes" id="UP000479710"/>
    </source>
</evidence>
<sequence>MAAPPTAVESSDEGVEIREVWAGNLEAEFAAIRDEVDRYHYIAMDTEFPGIVCRPVGNFRTTDEFNYANLEANVNMLKLIQLGLTLSDENGELPHRGTGGRPCIWQFNFRGFDPRTDPSNGDSIQMLRTSGIDFARFAAEGADPIRFAELLMSSGVVLNADVQWITFHSGYDFGYLLRLLTGRNLPDNMPAFFDLIRIYFPVLYDIKHLMKFCSNLHGGLSKLGELLGVKRVGSCHQAGSDSLLTLGCYNKMKEVYFKGSTKKHAVRHGLLKSRSQTQGQHPVKNGLVAKTLRRARGETGDGSATTARRARALLHSGDDTWKSACGVRSRWNVAGKGGNGEVEFVHRTASGLGAGGGGVEAPRIGGRRLDQLGQIHAGLAPALRLLLPSEGEEGVGALHGSPRPRPRRMVGGRSTGTGCGRCDGGVPAFSAATEMRSLPPVFVPFVQPRSCQM</sequence>
<name>A0A6G1E4W3_9ORYZ</name>
<dbReference type="GO" id="GO:0030014">
    <property type="term" value="C:CCR4-NOT complex"/>
    <property type="evidence" value="ECO:0007669"/>
    <property type="project" value="InterPro"/>
</dbReference>
<dbReference type="GO" id="GO:0000289">
    <property type="term" value="P:nuclear-transcribed mRNA poly(A) tail shortening"/>
    <property type="evidence" value="ECO:0007669"/>
    <property type="project" value="UniProtKB-ARBA"/>
</dbReference>
<comment type="subunit">
    <text evidence="6">Component of the CCR4-NOT complex, at least composed of CRR4 and CAF1 proteins.</text>
</comment>